<dbReference type="RefSeq" id="WP_097038125.1">
    <property type="nucleotide sequence ID" value="NZ_OBEK01000001.1"/>
</dbReference>
<sequence length="357" mass="39860">MIVSANQLVAGCIVTADVMGKSGLPLVKSKTILTESDIFYLQKLLVKEVPIASHLEDGTSFVPSKEFVKPKMLKKEQNFLDALEAAADAYQKQFASWQHGAAVDASSLRQMLLPVMEKAASWEGNIFNLPSYRTQTDYVSHHAIGIALLAAAVLQKAGYTEADVNQTALAALLADCGMAKLKQPYFLQKRRLHAHEREDIEKHPTLSYRMIEQVSHLSTKAKLAILQHHERADGTGYPLRLSKDKIHPFASLVSICDTYHALISERAHQRAVSPYRAVEIILDEQFERFDPSMVQSFIQAFLDAQQKTTVRLSSGQLAEIVFTDSSNPTKPMVRELESGEVKAMNEYPDLHIEEVIK</sequence>
<dbReference type="CDD" id="cd00077">
    <property type="entry name" value="HDc"/>
    <property type="match status" value="1"/>
</dbReference>
<dbReference type="SUPFAM" id="SSF109604">
    <property type="entry name" value="HD-domain/PDEase-like"/>
    <property type="match status" value="1"/>
</dbReference>
<feature type="domain" description="HD-GYP" evidence="1">
    <location>
        <begin position="117"/>
        <end position="313"/>
    </location>
</feature>
<dbReference type="InterPro" id="IPR037522">
    <property type="entry name" value="HD_GYP_dom"/>
</dbReference>
<evidence type="ECO:0000259" key="1">
    <source>
        <dbReference type="PROSITE" id="PS51832"/>
    </source>
</evidence>
<dbReference type="InterPro" id="IPR003607">
    <property type="entry name" value="HD/PDEase_dom"/>
</dbReference>
<name>A0A285MYE8_9BACI</name>
<protein>
    <submittedName>
        <fullName evidence="2">HD-GYP domain, c-di-GMP phosphodiesterase class II (Or its inactivated variant)</fullName>
    </submittedName>
</protein>
<dbReference type="PANTHER" id="PTHR43155">
    <property type="entry name" value="CYCLIC DI-GMP PHOSPHODIESTERASE PA4108-RELATED"/>
    <property type="match status" value="1"/>
</dbReference>
<dbReference type="EMBL" id="OBEK01000001">
    <property type="protein sequence ID" value="SNZ02204.1"/>
    <property type="molecule type" value="Genomic_DNA"/>
</dbReference>
<gene>
    <name evidence="2" type="ORF">SAMN05421503_0038</name>
</gene>
<dbReference type="Gene3D" id="1.10.3210.10">
    <property type="entry name" value="Hypothetical protein af1432"/>
    <property type="match status" value="1"/>
</dbReference>
<keyword evidence="3" id="KW-1185">Reference proteome</keyword>
<evidence type="ECO:0000313" key="3">
    <source>
        <dbReference type="Proteomes" id="UP000219356"/>
    </source>
</evidence>
<organism evidence="2 3">
    <name type="scientific">Terribacillus aidingensis</name>
    <dbReference type="NCBI Taxonomy" id="586416"/>
    <lineage>
        <taxon>Bacteria</taxon>
        <taxon>Bacillati</taxon>
        <taxon>Bacillota</taxon>
        <taxon>Bacilli</taxon>
        <taxon>Bacillales</taxon>
        <taxon>Bacillaceae</taxon>
        <taxon>Terribacillus</taxon>
    </lineage>
</organism>
<dbReference type="PROSITE" id="PS51832">
    <property type="entry name" value="HD_GYP"/>
    <property type="match status" value="1"/>
</dbReference>
<proteinExistence type="predicted"/>
<dbReference type="Pfam" id="PF13487">
    <property type="entry name" value="HD_5"/>
    <property type="match status" value="1"/>
</dbReference>
<evidence type="ECO:0000313" key="2">
    <source>
        <dbReference type="EMBL" id="SNZ02204.1"/>
    </source>
</evidence>
<accession>A0A285MYE8</accession>
<dbReference type="PANTHER" id="PTHR43155:SF2">
    <property type="entry name" value="CYCLIC DI-GMP PHOSPHODIESTERASE PA4108"/>
    <property type="match status" value="1"/>
</dbReference>
<dbReference type="SMART" id="SM00471">
    <property type="entry name" value="HDc"/>
    <property type="match status" value="1"/>
</dbReference>
<dbReference type="Proteomes" id="UP000219356">
    <property type="component" value="Unassembled WGS sequence"/>
</dbReference>
<dbReference type="OrthoDB" id="9759601at2"/>
<dbReference type="AlphaFoldDB" id="A0A285MYE8"/>
<reference evidence="3" key="1">
    <citation type="submission" date="2017-09" db="EMBL/GenBank/DDBJ databases">
        <authorList>
            <person name="Varghese N."/>
            <person name="Submissions S."/>
        </authorList>
    </citation>
    <scope>NUCLEOTIDE SEQUENCE [LARGE SCALE GENOMIC DNA]</scope>
    <source>
        <strain evidence="3">CGMCC 1.8913</strain>
    </source>
</reference>